<reference evidence="1" key="1">
    <citation type="submission" date="2014-05" db="EMBL/GenBank/DDBJ databases">
        <title>The genome and life-stage specific transcriptomes of Globodera pallida elucidate key aspects of plant parasitism by a cyst nematode.</title>
        <authorList>
            <person name="Cotton J.A."/>
            <person name="Lilley C.J."/>
            <person name="Jones L.M."/>
            <person name="Kikuchi T."/>
            <person name="Reid A.J."/>
            <person name="Thorpe P."/>
            <person name="Tsai I.J."/>
            <person name="Beasley H."/>
            <person name="Blok V."/>
            <person name="Cock P.J.A."/>
            <person name="Van den Akker S.E."/>
            <person name="Holroyd N."/>
            <person name="Hunt M."/>
            <person name="Mantelin S."/>
            <person name="Naghra H."/>
            <person name="Pain A."/>
            <person name="Palomares-Rius J.E."/>
            <person name="Zarowiecki M."/>
            <person name="Berriman M."/>
            <person name="Jones J.T."/>
            <person name="Urwin P.E."/>
        </authorList>
    </citation>
    <scope>NUCLEOTIDE SEQUENCE [LARGE SCALE GENOMIC DNA]</scope>
    <source>
        <strain evidence="1">Lindley</strain>
    </source>
</reference>
<dbReference type="AlphaFoldDB" id="A0A183CFD9"/>
<keyword evidence="1" id="KW-1185">Reference proteome</keyword>
<reference evidence="2" key="2">
    <citation type="submission" date="2016-06" db="UniProtKB">
        <authorList>
            <consortium name="WormBaseParasite"/>
        </authorList>
    </citation>
    <scope>IDENTIFICATION</scope>
</reference>
<dbReference type="WBParaSite" id="GPLIN_001159400">
    <property type="protein sequence ID" value="GPLIN_001159400"/>
    <property type="gene ID" value="GPLIN_001159400"/>
</dbReference>
<dbReference type="Proteomes" id="UP000050741">
    <property type="component" value="Unassembled WGS sequence"/>
</dbReference>
<protein>
    <submittedName>
        <fullName evidence="2">Ras-GAP domain-containing protein</fullName>
    </submittedName>
</protein>
<evidence type="ECO:0000313" key="1">
    <source>
        <dbReference type="Proteomes" id="UP000050741"/>
    </source>
</evidence>
<proteinExistence type="predicted"/>
<evidence type="ECO:0000313" key="2">
    <source>
        <dbReference type="WBParaSite" id="GPLIN_001159400"/>
    </source>
</evidence>
<organism evidence="1 2">
    <name type="scientific">Globodera pallida</name>
    <name type="common">Potato cyst nematode worm</name>
    <name type="synonym">Heterodera pallida</name>
    <dbReference type="NCBI Taxonomy" id="36090"/>
    <lineage>
        <taxon>Eukaryota</taxon>
        <taxon>Metazoa</taxon>
        <taxon>Ecdysozoa</taxon>
        <taxon>Nematoda</taxon>
        <taxon>Chromadorea</taxon>
        <taxon>Rhabditida</taxon>
        <taxon>Tylenchina</taxon>
        <taxon>Tylenchomorpha</taxon>
        <taxon>Tylenchoidea</taxon>
        <taxon>Heteroderidae</taxon>
        <taxon>Heteroderinae</taxon>
        <taxon>Globodera</taxon>
    </lineage>
</organism>
<name>A0A183CFD9_GLOPA</name>
<accession>A0A183CFD9</accession>
<sequence>MIFGQLIFRTTKNEPEKSFKCERIKDESEKIENKRLKVSYFYLRLLRKLAGLLEAPYNGNVSKNNTNVAQSMRKCFLSWIRTAMEQFIEEFKAVVNGPNITEQQKKIIGMRNLDKFEVANEHPDMESLPLFFLYCLIQLSHTKMTRILILQ</sequence>